<keyword evidence="4 6" id="KW-1133">Transmembrane helix</keyword>
<keyword evidence="8" id="KW-1185">Reference proteome</keyword>
<sequence>MVADDNYMQFVTFRYQPSKAAAIASCAIFSVLFLGLLMMIIGSTKRFEEVSAGEIHNVKRKTVLKYFPFLMGIVMEVVGYGMRYDSSLDIEKITPFVIQSVFLLVAPSLYASTIYTVFGQLTRTLKCTRLSIVPAHRITAIFILGNLAGAAMQGAGVGVMSSAETHSGVNTGSHVIIAGLFIQIAVFGLFMITELRLLLQAKHTNNIVSQLSSQWYVLSFTLLGMSVFIMIRFIVRAVEFIEGGGGYIMGHECFLYVFDTMLMMLATLLWIITFRIGDLLIIICEVVAVAANIDIGVEDVVDNKPK</sequence>
<dbReference type="PANTHER" id="PTHR31465:SF1">
    <property type="entry name" value="PROTEIN RTA1-RELATED"/>
    <property type="match status" value="1"/>
</dbReference>
<feature type="transmembrane region" description="Helical" evidence="6">
    <location>
        <begin position="20"/>
        <end position="42"/>
    </location>
</feature>
<comment type="caution">
    <text evidence="7">The sequence shown here is derived from an EMBL/GenBank/DDBJ whole genome shotgun (WGS) entry which is preliminary data.</text>
</comment>
<evidence type="ECO:0000256" key="5">
    <source>
        <dbReference type="ARBA" id="ARBA00023136"/>
    </source>
</evidence>
<feature type="transmembrane region" description="Helical" evidence="6">
    <location>
        <begin position="254"/>
        <end position="272"/>
    </location>
</feature>
<dbReference type="PANTHER" id="PTHR31465">
    <property type="entry name" value="PROTEIN RTA1-RELATED"/>
    <property type="match status" value="1"/>
</dbReference>
<keyword evidence="5 6" id="KW-0472">Membrane</keyword>
<dbReference type="OrthoDB" id="3358017at2759"/>
<evidence type="ECO:0000256" key="1">
    <source>
        <dbReference type="ARBA" id="ARBA00004141"/>
    </source>
</evidence>
<organism evidence="7 8">
    <name type="scientific">Kluyveromyces dobzhanskii CBS 2104</name>
    <dbReference type="NCBI Taxonomy" id="1427455"/>
    <lineage>
        <taxon>Eukaryota</taxon>
        <taxon>Fungi</taxon>
        <taxon>Dikarya</taxon>
        <taxon>Ascomycota</taxon>
        <taxon>Saccharomycotina</taxon>
        <taxon>Saccharomycetes</taxon>
        <taxon>Saccharomycetales</taxon>
        <taxon>Saccharomycetaceae</taxon>
        <taxon>Kluyveromyces</taxon>
    </lineage>
</organism>
<gene>
    <name evidence="7" type="ORF">KLDO_g1702</name>
</gene>
<feature type="transmembrane region" description="Helical" evidence="6">
    <location>
        <begin position="138"/>
        <end position="163"/>
    </location>
</feature>
<dbReference type="GO" id="GO:0016020">
    <property type="term" value="C:membrane"/>
    <property type="evidence" value="ECO:0007669"/>
    <property type="project" value="UniProtKB-SubCell"/>
</dbReference>
<protein>
    <submittedName>
        <fullName evidence="7">WGS project CCBQ000000000 data, contig 00007</fullName>
    </submittedName>
</protein>
<dbReference type="AlphaFoldDB" id="A0A0A8L2Y3"/>
<dbReference type="Pfam" id="PF04479">
    <property type="entry name" value="RTA1"/>
    <property type="match status" value="1"/>
</dbReference>
<evidence type="ECO:0000256" key="4">
    <source>
        <dbReference type="ARBA" id="ARBA00022989"/>
    </source>
</evidence>
<dbReference type="EMBL" id="CCBQ010000024">
    <property type="protein sequence ID" value="CDO93403.1"/>
    <property type="molecule type" value="Genomic_DNA"/>
</dbReference>
<name>A0A0A8L2Y3_9SACH</name>
<comment type="subcellular location">
    <subcellularLocation>
        <location evidence="1">Membrane</location>
        <topology evidence="1">Multi-pass membrane protein</topology>
    </subcellularLocation>
</comment>
<comment type="similarity">
    <text evidence="2">Belongs to the lipid-translocating exporter (LTE) (TC 9.A.26.1) family.</text>
</comment>
<proteinExistence type="inferred from homology"/>
<evidence type="ECO:0000256" key="3">
    <source>
        <dbReference type="ARBA" id="ARBA00022692"/>
    </source>
</evidence>
<evidence type="ECO:0000256" key="2">
    <source>
        <dbReference type="ARBA" id="ARBA00009969"/>
    </source>
</evidence>
<keyword evidence="3 6" id="KW-0812">Transmembrane</keyword>
<reference evidence="7 8" key="1">
    <citation type="submission" date="2014-03" db="EMBL/GenBank/DDBJ databases">
        <title>The genome of Kluyveromyces dobzhanskii.</title>
        <authorList>
            <person name="Nystedt B."/>
            <person name="Astrom S."/>
        </authorList>
    </citation>
    <scope>NUCLEOTIDE SEQUENCE [LARGE SCALE GENOMIC DNA]</scope>
    <source>
        <strain evidence="7 8">CBS 2104</strain>
    </source>
</reference>
<dbReference type="Proteomes" id="UP000031516">
    <property type="component" value="Unassembled WGS sequence"/>
</dbReference>
<evidence type="ECO:0000313" key="8">
    <source>
        <dbReference type="Proteomes" id="UP000031516"/>
    </source>
</evidence>
<feature type="transmembrane region" description="Helical" evidence="6">
    <location>
        <begin position="63"/>
        <end position="84"/>
    </location>
</feature>
<feature type="transmembrane region" description="Helical" evidence="6">
    <location>
        <begin position="215"/>
        <end position="234"/>
    </location>
</feature>
<evidence type="ECO:0000256" key="6">
    <source>
        <dbReference type="SAM" id="Phobius"/>
    </source>
</evidence>
<feature type="transmembrane region" description="Helical" evidence="6">
    <location>
        <begin position="96"/>
        <end position="118"/>
    </location>
</feature>
<evidence type="ECO:0000313" key="7">
    <source>
        <dbReference type="EMBL" id="CDO93403.1"/>
    </source>
</evidence>
<feature type="transmembrane region" description="Helical" evidence="6">
    <location>
        <begin position="175"/>
        <end position="195"/>
    </location>
</feature>
<accession>A0A0A8L2Y3</accession>
<dbReference type="InterPro" id="IPR007568">
    <property type="entry name" value="RTA1"/>
</dbReference>